<proteinExistence type="predicted"/>
<dbReference type="Proteomes" id="UP001338125">
    <property type="component" value="Unassembled WGS sequence"/>
</dbReference>
<dbReference type="Pfam" id="PF11790">
    <property type="entry name" value="Glyco_hydro_cc"/>
    <property type="match status" value="1"/>
</dbReference>
<dbReference type="EMBL" id="JAVFKD010000016">
    <property type="protein sequence ID" value="KAK5987015.1"/>
    <property type="molecule type" value="Genomic_DNA"/>
</dbReference>
<feature type="domain" description="Asl1-like glycosyl hydrolase catalytic" evidence="2">
    <location>
        <begin position="44"/>
        <end position="255"/>
    </location>
</feature>
<organism evidence="3 4">
    <name type="scientific">Cladobotryum mycophilum</name>
    <dbReference type="NCBI Taxonomy" id="491253"/>
    <lineage>
        <taxon>Eukaryota</taxon>
        <taxon>Fungi</taxon>
        <taxon>Dikarya</taxon>
        <taxon>Ascomycota</taxon>
        <taxon>Pezizomycotina</taxon>
        <taxon>Sordariomycetes</taxon>
        <taxon>Hypocreomycetidae</taxon>
        <taxon>Hypocreales</taxon>
        <taxon>Hypocreaceae</taxon>
        <taxon>Cladobotryum</taxon>
    </lineage>
</organism>
<dbReference type="PANTHER" id="PTHR34154:SF10">
    <property type="entry name" value="ASL1-LIKE GLYCOSYL HYDROLASE CATALYTIC DOMAIN-CONTAINING PROTEIN"/>
    <property type="match status" value="1"/>
</dbReference>
<feature type="signal peptide" evidence="1">
    <location>
        <begin position="1"/>
        <end position="20"/>
    </location>
</feature>
<dbReference type="InterPro" id="IPR053183">
    <property type="entry name" value="ASL1"/>
</dbReference>
<dbReference type="InterPro" id="IPR017853">
    <property type="entry name" value="GH"/>
</dbReference>
<dbReference type="PANTHER" id="PTHR34154">
    <property type="entry name" value="ALKALI-SENSITIVE LINKAGE PROTEIN 1"/>
    <property type="match status" value="1"/>
</dbReference>
<reference evidence="3 4" key="1">
    <citation type="submission" date="2024-01" db="EMBL/GenBank/DDBJ databases">
        <title>Complete genome of Cladobotryum mycophilum ATHUM6906.</title>
        <authorList>
            <person name="Christinaki A.C."/>
            <person name="Myridakis A.I."/>
            <person name="Kouvelis V.N."/>
        </authorList>
    </citation>
    <scope>NUCLEOTIDE SEQUENCE [LARGE SCALE GENOMIC DNA]</scope>
    <source>
        <strain evidence="3 4">ATHUM6906</strain>
    </source>
</reference>
<dbReference type="InterPro" id="IPR024655">
    <property type="entry name" value="Asl1_glyco_hydro_catalytic"/>
</dbReference>
<sequence length="266" mass="29266">MLFSIKLAGLVAIFFTPALAANVPKRGLAANDDIPIGQFGGQRNGHGSQVNWQYNWDSTTKQKQSFAEFVPMLWGTQSYHTKQWFDNAFYWVNKGGSSHVLGFNEPERGDQANLSPAAAAAAWKTYMEPLAGHARIGAPAVSNDGYNWLSQFLQACKGCHIDFVPIHWYNDHTLENDLESWVNKVCKLVNGRKVWITEFQGFGSAAEQSAFLKKAIPFLDNNACVTRYAYFGTADNSKVLLQNGGPGLSPLGIQYAFSPYGSGNGI</sequence>
<name>A0ABR0S5G5_9HYPO</name>
<gene>
    <name evidence="3" type="ORF">PT974_11130</name>
</gene>
<feature type="chain" id="PRO_5046183914" evidence="1">
    <location>
        <begin position="21"/>
        <end position="266"/>
    </location>
</feature>
<dbReference type="SUPFAM" id="SSF51445">
    <property type="entry name" value="(Trans)glycosidases"/>
    <property type="match status" value="1"/>
</dbReference>
<accession>A0ABR0S5G5</accession>
<keyword evidence="1" id="KW-0732">Signal</keyword>
<dbReference type="Gene3D" id="3.20.20.80">
    <property type="entry name" value="Glycosidases"/>
    <property type="match status" value="1"/>
</dbReference>
<evidence type="ECO:0000313" key="4">
    <source>
        <dbReference type="Proteomes" id="UP001338125"/>
    </source>
</evidence>
<evidence type="ECO:0000256" key="1">
    <source>
        <dbReference type="SAM" id="SignalP"/>
    </source>
</evidence>
<protein>
    <submittedName>
        <fullName evidence="3">Alkali-sensitive linkage protein 1</fullName>
    </submittedName>
</protein>
<keyword evidence="4" id="KW-1185">Reference proteome</keyword>
<comment type="caution">
    <text evidence="3">The sequence shown here is derived from an EMBL/GenBank/DDBJ whole genome shotgun (WGS) entry which is preliminary data.</text>
</comment>
<evidence type="ECO:0000259" key="2">
    <source>
        <dbReference type="Pfam" id="PF11790"/>
    </source>
</evidence>
<evidence type="ECO:0000313" key="3">
    <source>
        <dbReference type="EMBL" id="KAK5987015.1"/>
    </source>
</evidence>